<keyword evidence="2" id="KW-1185">Reference proteome</keyword>
<sequence length="74" mass="8177">MSNTFEIIRREPTQTVAEPLTQVPLLQDTALYVASLPARFTTLFGTKHLDATERHEGTVMAVVFEAVISVSSSR</sequence>
<gene>
    <name evidence="1" type="ORF">SAMN04488564_1236</name>
</gene>
<reference evidence="2" key="1">
    <citation type="submission" date="2016-10" db="EMBL/GenBank/DDBJ databases">
        <authorList>
            <person name="Varghese N."/>
            <person name="Submissions S."/>
        </authorList>
    </citation>
    <scope>NUCLEOTIDE SEQUENCE [LARGE SCALE GENOMIC DNA]</scope>
    <source>
        <strain evidence="2">DSM 44232</strain>
    </source>
</reference>
<name>A0A1I6FIW7_9PSEU</name>
<proteinExistence type="predicted"/>
<dbReference type="Proteomes" id="UP000198583">
    <property type="component" value="Unassembled WGS sequence"/>
</dbReference>
<protein>
    <submittedName>
        <fullName evidence="1">Uncharacterized protein</fullName>
    </submittedName>
</protein>
<dbReference type="STRING" id="84724.SAMN04488564_1236"/>
<evidence type="ECO:0000313" key="2">
    <source>
        <dbReference type="Proteomes" id="UP000198583"/>
    </source>
</evidence>
<accession>A0A1I6FIW7</accession>
<organism evidence="1 2">
    <name type="scientific">Lentzea waywayandensis</name>
    <dbReference type="NCBI Taxonomy" id="84724"/>
    <lineage>
        <taxon>Bacteria</taxon>
        <taxon>Bacillati</taxon>
        <taxon>Actinomycetota</taxon>
        <taxon>Actinomycetes</taxon>
        <taxon>Pseudonocardiales</taxon>
        <taxon>Pseudonocardiaceae</taxon>
        <taxon>Lentzea</taxon>
    </lineage>
</organism>
<evidence type="ECO:0000313" key="1">
    <source>
        <dbReference type="EMBL" id="SFR29891.1"/>
    </source>
</evidence>
<dbReference type="RefSeq" id="WP_093606275.1">
    <property type="nucleotide sequence ID" value="NZ_FOYL01000023.1"/>
</dbReference>
<dbReference type="AlphaFoldDB" id="A0A1I6FIW7"/>
<dbReference type="EMBL" id="FOYL01000023">
    <property type="protein sequence ID" value="SFR29891.1"/>
    <property type="molecule type" value="Genomic_DNA"/>
</dbReference>